<evidence type="ECO:0000313" key="2">
    <source>
        <dbReference type="Proteomes" id="UP000183208"/>
    </source>
</evidence>
<reference evidence="1 2" key="1">
    <citation type="submission" date="2016-10" db="EMBL/GenBank/DDBJ databases">
        <authorList>
            <person name="de Groot N.N."/>
        </authorList>
    </citation>
    <scope>NUCLEOTIDE SEQUENCE [LARGE SCALE GENOMIC DNA]</scope>
    <source>
        <strain evidence="1 2">GAS522</strain>
    </source>
</reference>
<proteinExistence type="predicted"/>
<dbReference type="RefSeq" id="WP_074819211.1">
    <property type="nucleotide sequence ID" value="NZ_FNTI01000001.1"/>
</dbReference>
<organism evidence="1 2">
    <name type="scientific">Bradyrhizobium lablabi</name>
    <dbReference type="NCBI Taxonomy" id="722472"/>
    <lineage>
        <taxon>Bacteria</taxon>
        <taxon>Pseudomonadati</taxon>
        <taxon>Pseudomonadota</taxon>
        <taxon>Alphaproteobacteria</taxon>
        <taxon>Hyphomicrobiales</taxon>
        <taxon>Nitrobacteraceae</taxon>
        <taxon>Bradyrhizobium</taxon>
    </lineage>
</organism>
<protein>
    <recommendedName>
        <fullName evidence="3">Trypsin-like peptidase domain-containing protein</fullName>
    </recommendedName>
</protein>
<dbReference type="SUPFAM" id="SSF50494">
    <property type="entry name" value="Trypsin-like serine proteases"/>
    <property type="match status" value="1"/>
</dbReference>
<gene>
    <name evidence="1" type="ORF">SAMN05444171_2414</name>
</gene>
<dbReference type="EMBL" id="FNTI01000001">
    <property type="protein sequence ID" value="SEC85060.1"/>
    <property type="molecule type" value="Genomic_DNA"/>
</dbReference>
<dbReference type="InterPro" id="IPR009003">
    <property type="entry name" value="Peptidase_S1_PA"/>
</dbReference>
<dbReference type="AlphaFoldDB" id="A0A1H4VW03"/>
<dbReference type="OrthoDB" id="267336at2"/>
<dbReference type="Proteomes" id="UP000183208">
    <property type="component" value="Unassembled WGS sequence"/>
</dbReference>
<sequence>MTDQAKRRQALTVAKDKLQAAKRAIVRVGAGGRGFIVGAGEDRFVITAAHCLPLERLPTPHLANSINEYTFEDIIGPLHAKKLTIWGELCMFNLTDDVAAFAAPDDQELYDQCARYEEFTGAAAMALGKSPDVLAPHLWEDHPGTTAFTLSLKGEWQCCTVYNNGRLLVITEGADAIKGGMSGSPIIDINGAAIGLVSTGSDSHNKNPSLMDCLLPWLLRKLDWQ</sequence>
<evidence type="ECO:0000313" key="1">
    <source>
        <dbReference type="EMBL" id="SEC85060.1"/>
    </source>
</evidence>
<evidence type="ECO:0008006" key="3">
    <source>
        <dbReference type="Google" id="ProtNLM"/>
    </source>
</evidence>
<name>A0A1H4VW03_9BRAD</name>
<accession>A0A1H4VW03</accession>